<dbReference type="GO" id="GO:0015833">
    <property type="term" value="P:peptide transport"/>
    <property type="evidence" value="ECO:0007669"/>
    <property type="project" value="InterPro"/>
</dbReference>
<proteinExistence type="inferred from homology"/>
<evidence type="ECO:0000313" key="7">
    <source>
        <dbReference type="Proteomes" id="UP000608850"/>
    </source>
</evidence>
<dbReference type="Pfam" id="PF08352">
    <property type="entry name" value="oligo_HPY"/>
    <property type="match status" value="1"/>
</dbReference>
<dbReference type="PROSITE" id="PS50893">
    <property type="entry name" value="ABC_TRANSPORTER_2"/>
    <property type="match status" value="1"/>
</dbReference>
<evidence type="ECO:0000259" key="5">
    <source>
        <dbReference type="PROSITE" id="PS50893"/>
    </source>
</evidence>
<dbReference type="InterPro" id="IPR017871">
    <property type="entry name" value="ABC_transporter-like_CS"/>
</dbReference>
<dbReference type="Gene3D" id="3.40.50.300">
    <property type="entry name" value="P-loop containing nucleotide triphosphate hydrolases"/>
    <property type="match status" value="1"/>
</dbReference>
<gene>
    <name evidence="6" type="ORF">GCM10009021_22700</name>
</gene>
<dbReference type="GO" id="GO:0016887">
    <property type="term" value="F:ATP hydrolysis activity"/>
    <property type="evidence" value="ECO:0007669"/>
    <property type="project" value="InterPro"/>
</dbReference>
<accession>A0A830GDD2</accession>
<dbReference type="GO" id="GO:0055085">
    <property type="term" value="P:transmembrane transport"/>
    <property type="evidence" value="ECO:0007669"/>
    <property type="project" value="UniProtKB-ARBA"/>
</dbReference>
<name>A0A830GDD2_9EURY</name>
<dbReference type="SUPFAM" id="SSF52540">
    <property type="entry name" value="P-loop containing nucleoside triphosphate hydrolases"/>
    <property type="match status" value="1"/>
</dbReference>
<dbReference type="PROSITE" id="PS00211">
    <property type="entry name" value="ABC_TRANSPORTER_1"/>
    <property type="match status" value="1"/>
</dbReference>
<dbReference type="Proteomes" id="UP000608850">
    <property type="component" value="Unassembled WGS sequence"/>
</dbReference>
<dbReference type="AlphaFoldDB" id="A0A830GDD2"/>
<dbReference type="InterPro" id="IPR027417">
    <property type="entry name" value="P-loop_NTPase"/>
</dbReference>
<dbReference type="NCBIfam" id="TIGR01727">
    <property type="entry name" value="oligo_HPY"/>
    <property type="match status" value="1"/>
</dbReference>
<dbReference type="Pfam" id="PF00005">
    <property type="entry name" value="ABC_tran"/>
    <property type="match status" value="1"/>
</dbReference>
<evidence type="ECO:0000256" key="1">
    <source>
        <dbReference type="ARBA" id="ARBA00005417"/>
    </source>
</evidence>
<evidence type="ECO:0000313" key="6">
    <source>
        <dbReference type="EMBL" id="GGN20943.1"/>
    </source>
</evidence>
<dbReference type="GO" id="GO:0005524">
    <property type="term" value="F:ATP binding"/>
    <property type="evidence" value="ECO:0007669"/>
    <property type="project" value="UniProtKB-KW"/>
</dbReference>
<organism evidence="6 7">
    <name type="scientific">Halarchaeum nitratireducens</name>
    <dbReference type="NCBI Taxonomy" id="489913"/>
    <lineage>
        <taxon>Archaea</taxon>
        <taxon>Methanobacteriati</taxon>
        <taxon>Methanobacteriota</taxon>
        <taxon>Stenosarchaea group</taxon>
        <taxon>Halobacteria</taxon>
        <taxon>Halobacteriales</taxon>
        <taxon>Halobacteriaceae</taxon>
    </lineage>
</organism>
<comment type="similarity">
    <text evidence="1">Belongs to the ABC transporter superfamily.</text>
</comment>
<dbReference type="OrthoDB" id="18209at2157"/>
<keyword evidence="2" id="KW-0813">Transport</keyword>
<dbReference type="InterPro" id="IPR003439">
    <property type="entry name" value="ABC_transporter-like_ATP-bd"/>
</dbReference>
<dbReference type="FunFam" id="3.40.50.300:FF:000016">
    <property type="entry name" value="Oligopeptide ABC transporter ATP-binding component"/>
    <property type="match status" value="1"/>
</dbReference>
<keyword evidence="7" id="KW-1185">Reference proteome</keyword>
<evidence type="ECO:0000256" key="4">
    <source>
        <dbReference type="ARBA" id="ARBA00022840"/>
    </source>
</evidence>
<dbReference type="EMBL" id="BMOQ01000006">
    <property type="protein sequence ID" value="GGN20943.1"/>
    <property type="molecule type" value="Genomic_DNA"/>
</dbReference>
<reference evidence="6 7" key="1">
    <citation type="journal article" date="2019" name="Int. J. Syst. Evol. Microbiol.">
        <title>The Global Catalogue of Microorganisms (GCM) 10K type strain sequencing project: providing services to taxonomists for standard genome sequencing and annotation.</title>
        <authorList>
            <consortium name="The Broad Institute Genomics Platform"/>
            <consortium name="The Broad Institute Genome Sequencing Center for Infectious Disease"/>
            <person name="Wu L."/>
            <person name="Ma J."/>
        </authorList>
    </citation>
    <scope>NUCLEOTIDE SEQUENCE [LARGE SCALE GENOMIC DNA]</scope>
    <source>
        <strain evidence="6 7">JCM 16331</strain>
    </source>
</reference>
<comment type="caution">
    <text evidence="6">The sequence shown here is derived from an EMBL/GenBank/DDBJ whole genome shotgun (WGS) entry which is preliminary data.</text>
</comment>
<dbReference type="InterPro" id="IPR013563">
    <property type="entry name" value="Oligopep_ABC_C"/>
</dbReference>
<dbReference type="InterPro" id="IPR050319">
    <property type="entry name" value="ABC_transp_ATP-bind"/>
</dbReference>
<dbReference type="PANTHER" id="PTHR43776">
    <property type="entry name" value="TRANSPORT ATP-BINDING PROTEIN"/>
    <property type="match status" value="1"/>
</dbReference>
<evidence type="ECO:0000256" key="3">
    <source>
        <dbReference type="ARBA" id="ARBA00022741"/>
    </source>
</evidence>
<dbReference type="SMART" id="SM00382">
    <property type="entry name" value="AAA"/>
    <property type="match status" value="1"/>
</dbReference>
<keyword evidence="4 6" id="KW-0067">ATP-binding</keyword>
<evidence type="ECO:0000256" key="2">
    <source>
        <dbReference type="ARBA" id="ARBA00022448"/>
    </source>
</evidence>
<keyword evidence="3" id="KW-0547">Nucleotide-binding</keyword>
<dbReference type="CDD" id="cd03257">
    <property type="entry name" value="ABC_NikE_OppD_transporters"/>
    <property type="match status" value="1"/>
</dbReference>
<dbReference type="InterPro" id="IPR003593">
    <property type="entry name" value="AAA+_ATPase"/>
</dbReference>
<sequence>MSAPVLEVKNLKKHFASDGWLTDEPPAKAVDGVSFSIDEGETLALIGESGSGKSTVAKTIIDIHETTDGLIRYQGEDITNPIRRQVETIRSEIQLVFQDPTSCLNPRRTIRKTLLVPLKATGVPREEREARVSEMLERVGLTDEYLRKYPHELSGGQKQRVNIARALAVEPQLLLLDEPTSALDVSVQAKIVDLLADLQEELGLTYLFITHDLSLVRNFADETAVMYLGEIQEQGPTEELFESPRHPYTRALLSSIPVTSAADEAYRPESEPLRGEVPSPRDVPSGCRLHPRCPHATEDCSMRQPDTRHVNDVAVNCIAYDDDTDGFDALLDAANTTPGDAS</sequence>
<feature type="domain" description="ABC transporter" evidence="5">
    <location>
        <begin position="6"/>
        <end position="253"/>
    </location>
</feature>
<dbReference type="RefSeq" id="WP_188879093.1">
    <property type="nucleotide sequence ID" value="NZ_BMOQ01000006.1"/>
</dbReference>
<protein>
    <submittedName>
        <fullName evidence="6">ABC transporter ATP-binding protein</fullName>
    </submittedName>
</protein>
<dbReference type="PANTHER" id="PTHR43776:SF7">
    <property type="entry name" value="D,D-DIPEPTIDE TRANSPORT ATP-BINDING PROTEIN DDPF-RELATED"/>
    <property type="match status" value="1"/>
</dbReference>